<reference evidence="7" key="1">
    <citation type="submission" date="2025-08" db="UniProtKB">
        <authorList>
            <consortium name="RefSeq"/>
        </authorList>
    </citation>
    <scope>IDENTIFICATION</scope>
    <source>
        <tissue evidence="7">Leaves</tissue>
    </source>
</reference>
<evidence type="ECO:0000259" key="5">
    <source>
        <dbReference type="Pfam" id="PF23598"/>
    </source>
</evidence>
<dbReference type="Pfam" id="PF00560">
    <property type="entry name" value="LRR_1"/>
    <property type="match status" value="2"/>
</dbReference>
<keyword evidence="1" id="KW-0433">Leucine-rich repeat</keyword>
<organism evidence="6 7">
    <name type="scientific">Coffea arabica</name>
    <name type="common">Arabian coffee</name>
    <dbReference type="NCBI Taxonomy" id="13443"/>
    <lineage>
        <taxon>Eukaryota</taxon>
        <taxon>Viridiplantae</taxon>
        <taxon>Streptophyta</taxon>
        <taxon>Embryophyta</taxon>
        <taxon>Tracheophyta</taxon>
        <taxon>Spermatophyta</taxon>
        <taxon>Magnoliopsida</taxon>
        <taxon>eudicotyledons</taxon>
        <taxon>Gunneridae</taxon>
        <taxon>Pentapetalae</taxon>
        <taxon>asterids</taxon>
        <taxon>lamiids</taxon>
        <taxon>Gentianales</taxon>
        <taxon>Rubiaceae</taxon>
        <taxon>Ixoroideae</taxon>
        <taxon>Gardenieae complex</taxon>
        <taxon>Bertiereae - Coffeeae clade</taxon>
        <taxon>Coffeeae</taxon>
        <taxon>Coffea</taxon>
    </lineage>
</organism>
<dbReference type="InterPro" id="IPR032675">
    <property type="entry name" value="LRR_dom_sf"/>
</dbReference>
<dbReference type="InterPro" id="IPR003591">
    <property type="entry name" value="Leu-rich_rpt_typical-subtyp"/>
</dbReference>
<dbReference type="PANTHER" id="PTHR23119">
    <property type="entry name" value="DISCS LARGE"/>
    <property type="match status" value="1"/>
</dbReference>
<evidence type="ECO:0000256" key="1">
    <source>
        <dbReference type="ARBA" id="ARBA00022614"/>
    </source>
</evidence>
<dbReference type="PROSITE" id="PS51450">
    <property type="entry name" value="LRR"/>
    <property type="match status" value="2"/>
</dbReference>
<dbReference type="InterPro" id="IPR001611">
    <property type="entry name" value="Leu-rich_rpt"/>
</dbReference>
<feature type="compositionally biased region" description="Basic and acidic residues" evidence="3">
    <location>
        <begin position="232"/>
        <end position="245"/>
    </location>
</feature>
<dbReference type="Proteomes" id="UP001652660">
    <property type="component" value="Chromosome 8c"/>
</dbReference>
<dbReference type="Gene3D" id="3.80.10.10">
    <property type="entry name" value="Ribonuclease Inhibitor"/>
    <property type="match status" value="3"/>
</dbReference>
<accession>A0ABM4VJC1</accession>
<dbReference type="Pfam" id="PF23598">
    <property type="entry name" value="LRR_14"/>
    <property type="match status" value="1"/>
</dbReference>
<dbReference type="PANTHER" id="PTHR23119:SF44">
    <property type="entry name" value="PROTEIN LAP4"/>
    <property type="match status" value="1"/>
</dbReference>
<dbReference type="SMART" id="SM00369">
    <property type="entry name" value="LRR_TYP"/>
    <property type="match status" value="8"/>
</dbReference>
<keyword evidence="4" id="KW-0812">Transmembrane</keyword>
<keyword evidence="4" id="KW-0472">Membrane</keyword>
<feature type="domain" description="Disease resistance R13L4/SHOC-2-like LRR" evidence="5">
    <location>
        <begin position="377"/>
        <end position="500"/>
    </location>
</feature>
<evidence type="ECO:0000313" key="7">
    <source>
        <dbReference type="RefSeq" id="XP_071919629.1"/>
    </source>
</evidence>
<keyword evidence="2" id="KW-0677">Repeat</keyword>
<proteinExistence type="predicted"/>
<keyword evidence="4" id="KW-1133">Transmembrane helix</keyword>
<evidence type="ECO:0000256" key="2">
    <source>
        <dbReference type="ARBA" id="ARBA00022737"/>
    </source>
</evidence>
<feature type="region of interest" description="Disordered" evidence="3">
    <location>
        <begin position="232"/>
        <end position="258"/>
    </location>
</feature>
<evidence type="ECO:0000256" key="4">
    <source>
        <dbReference type="SAM" id="Phobius"/>
    </source>
</evidence>
<evidence type="ECO:0000313" key="6">
    <source>
        <dbReference type="Proteomes" id="UP001652660"/>
    </source>
</evidence>
<dbReference type="RefSeq" id="XP_071919629.1">
    <property type="nucleotide sequence ID" value="XM_072063528.1"/>
</dbReference>
<evidence type="ECO:0000256" key="3">
    <source>
        <dbReference type="SAM" id="MobiDB-lite"/>
    </source>
</evidence>
<gene>
    <name evidence="7" type="primary">LOC113706398</name>
</gene>
<protein>
    <recommendedName>
        <fullName evidence="5">Disease resistance R13L4/SHOC-2-like LRR domain-containing protein</fullName>
    </recommendedName>
</protein>
<feature type="compositionally biased region" description="Low complexity" evidence="3">
    <location>
        <begin position="248"/>
        <end position="258"/>
    </location>
</feature>
<dbReference type="PROSITE" id="PS51257">
    <property type="entry name" value="PROKAR_LIPOPROTEIN"/>
    <property type="match status" value="1"/>
</dbReference>
<dbReference type="SMART" id="SM00364">
    <property type="entry name" value="LRR_BAC"/>
    <property type="match status" value="9"/>
</dbReference>
<feature type="transmembrane region" description="Helical" evidence="4">
    <location>
        <begin position="12"/>
        <end position="33"/>
    </location>
</feature>
<sequence length="607" mass="68404">MQMLNIKLLFICSPYMAILSCIFHSSFLFFFLFCFEVAYLKSVNTSNLYAIEPIDYLQKPLIGSNPLSQIFQDFFLLTEKNIPTMALTPNKNEPSPTYVEAVEEIMKSYKSLPPRPSIEEVEAAISVVKTVSYEEQERLEEISKQVAPQDVPPELFSVLQEVRKSKVLFRSHEQRKEAVHLVELDKIFQTFDELIQRASELVSGKTSPEKELNLGGPDGEIGIEVVISDDESVHRNEEPKIEDSKGMSLNASSEPSSIPSAAKYEESKQLSLMRVAAIIESSAKAEAEFLDLQGKLMDKIEWLPLSLGKLSHIIELNIADNNLMVLPSTIGSLKSLRKLDVHSNQLFNLPDSFGELLGLTDLDLHANRLRSLPASFKNLKDLINLDLSSNRFAHLPDAIGNLTSLKKLSVQLNELEELPYTIGSCLLLVELRLDFNQLKALPLSISKLQYLEILTLHYNRIKVLPTMGNLLHLKELDVSFNELESIPESLCHAVSLKKLNVGKNFSDLRALPKSIGNLELLEELDISDNQIFVLPDSFRFLANLKVFHADQTPLELPPTEIAKLGAEAVVNFMAEFVTTRDMRPQRPVKQRGFCLQFFVNCFQVETA</sequence>
<dbReference type="SUPFAM" id="SSF52058">
    <property type="entry name" value="L domain-like"/>
    <property type="match status" value="1"/>
</dbReference>
<name>A0ABM4VJC1_COFAR</name>
<dbReference type="GeneID" id="113706398"/>
<keyword evidence="6" id="KW-1185">Reference proteome</keyword>
<dbReference type="InterPro" id="IPR055414">
    <property type="entry name" value="LRR_R13L4/SHOC2-like"/>
</dbReference>
<dbReference type="InterPro" id="IPR050614">
    <property type="entry name" value="Synaptic_Scaffolding_LAP-MAGUK"/>
</dbReference>